<gene>
    <name evidence="2" type="ORF">PGLA1383_LOCUS40573</name>
</gene>
<dbReference type="PANTHER" id="PTHR33050:SF7">
    <property type="entry name" value="RIBONUCLEASE H"/>
    <property type="match status" value="1"/>
</dbReference>
<reference evidence="2" key="1">
    <citation type="submission" date="2021-02" db="EMBL/GenBank/DDBJ databases">
        <authorList>
            <person name="Dougan E. K."/>
            <person name="Rhodes N."/>
            <person name="Thang M."/>
            <person name="Chan C."/>
        </authorList>
    </citation>
    <scope>NUCLEOTIDE SEQUENCE</scope>
</reference>
<dbReference type="AlphaFoldDB" id="A0A813GE97"/>
<name>A0A813GE97_POLGL</name>
<organism evidence="2 3">
    <name type="scientific">Polarella glacialis</name>
    <name type="common">Dinoflagellate</name>
    <dbReference type="NCBI Taxonomy" id="89957"/>
    <lineage>
        <taxon>Eukaryota</taxon>
        <taxon>Sar</taxon>
        <taxon>Alveolata</taxon>
        <taxon>Dinophyceae</taxon>
        <taxon>Suessiales</taxon>
        <taxon>Suessiaceae</taxon>
        <taxon>Polarella</taxon>
    </lineage>
</organism>
<evidence type="ECO:0000313" key="3">
    <source>
        <dbReference type="Proteomes" id="UP000654075"/>
    </source>
</evidence>
<protein>
    <submittedName>
        <fullName evidence="2">Uncharacterized protein</fullName>
    </submittedName>
</protein>
<evidence type="ECO:0000256" key="1">
    <source>
        <dbReference type="SAM" id="MobiDB-lite"/>
    </source>
</evidence>
<feature type="region of interest" description="Disordered" evidence="1">
    <location>
        <begin position="824"/>
        <end position="846"/>
    </location>
</feature>
<dbReference type="PANTHER" id="PTHR33050">
    <property type="entry name" value="REVERSE TRANSCRIPTASE DOMAIN-CONTAINING PROTEIN"/>
    <property type="match status" value="1"/>
</dbReference>
<comment type="caution">
    <text evidence="2">The sequence shown here is derived from an EMBL/GenBank/DDBJ whole genome shotgun (WGS) entry which is preliminary data.</text>
</comment>
<accession>A0A813GE97</accession>
<evidence type="ECO:0000313" key="2">
    <source>
        <dbReference type="EMBL" id="CAE8623280.1"/>
    </source>
</evidence>
<dbReference type="Proteomes" id="UP000654075">
    <property type="component" value="Unassembled WGS sequence"/>
</dbReference>
<dbReference type="EMBL" id="CAJNNV010028144">
    <property type="protein sequence ID" value="CAE8623280.1"/>
    <property type="molecule type" value="Genomic_DNA"/>
</dbReference>
<keyword evidence="3" id="KW-1185">Reference proteome</keyword>
<sequence>MEDPTWTRLRLPDEMKRALLVDYKCTLRFQAAYDSLPEAMAIARNYVSAAATEEEIEEFGEELFDWAVHNQSSFKRLRITAVKFRTEEGHRWDEGTVNASGLAADLFEEMGNSTTLAATVIRTHRKSSLSNKLCQEGANKEEVEEAERIRWAGILAGYIQDACLPVCEMVRQTAWPAVTWTKVFGDRRALTLRNRARTWKTVVEWLFIVFGVCHPQAEFQLIDYLNVRGEEPCGKSVPQAIAAALSVIEDVGRVSEADKISGSASWIAVVDAWTAKLAVGNTTKKRAELYPVAVMISLELMVVGAAPDFLRAWAWVMLLKIWMCLRTDDLQGLDHTRMVLSTSQLRCVLTRTKTTGPGKRTLEVATFVSRKATLSGADWVSVGYELWNRDPFNFQRGYFVAKSTKDYSGCIRSPATNALMVAYDRVVLAHSKWCSKTAPNTGYKERPNSCRRHWSACGQAIAAGLVGRLSGRLLGRSYCWQSIFADDLVILAGGKDKWISILVTIAVWLMVGTPLAWHKFRGGLATDWVGFYLDMQTFSVGISLARAQWLTRWAAQVHQDGMADMRRFAEALGRLGFATHVLLWAKPFLAPLYAWSAAAPAEATIRVPKMIRLTLLFLEEQLTEGRHMLPCRKLWKDHGEWFRTDAKCDPDKVVLGGWICKDETPTSKASWFSLTLTPVQVPWLFKADKGSSWASTSAELLATIVAVQAFDISCETGGTAVTRISAGTDNQANDKLSRKMSSTKMPLGLLLMQLATTLSARRLQLHLDWRPREENQEADDLTNNRYDAFDETKRVNISWNQVEKGLLEKLLLCQSEEDCAISRRELPQQPTERVETKDARRNGPERKENLKKGVIRLLRHSAVLLLCMFASFSRVVF</sequence>
<dbReference type="InterPro" id="IPR052055">
    <property type="entry name" value="Hepadnavirus_pol/RT"/>
</dbReference>
<proteinExistence type="predicted"/>